<dbReference type="Proteomes" id="UP000712600">
    <property type="component" value="Unassembled WGS sequence"/>
</dbReference>
<comment type="caution">
    <text evidence="1">The sequence shown here is derived from an EMBL/GenBank/DDBJ whole genome shotgun (WGS) entry which is preliminary data.</text>
</comment>
<accession>A0A8S9NB87</accession>
<reference evidence="1" key="1">
    <citation type="submission" date="2019-12" db="EMBL/GenBank/DDBJ databases">
        <title>Genome sequencing and annotation of Brassica cretica.</title>
        <authorList>
            <person name="Studholme D.J."/>
            <person name="Sarris P."/>
        </authorList>
    </citation>
    <scope>NUCLEOTIDE SEQUENCE</scope>
    <source>
        <strain evidence="1">PFS-109/04</strain>
        <tissue evidence="1">Leaf</tissue>
    </source>
</reference>
<sequence>MSSDSDVIRVSSIDALEILSIDLDWGPSIDVHGPASIDTSAINRSSSDFLLRNLLLTASLPSPLARNHPQ</sequence>
<name>A0A8S9NB87_BRACR</name>
<dbReference type="AlphaFoldDB" id="A0A8S9NB87"/>
<proteinExistence type="predicted"/>
<evidence type="ECO:0000313" key="2">
    <source>
        <dbReference type="Proteomes" id="UP000712600"/>
    </source>
</evidence>
<dbReference type="EMBL" id="QGKX02001621">
    <property type="protein sequence ID" value="KAF3501580.1"/>
    <property type="molecule type" value="Genomic_DNA"/>
</dbReference>
<organism evidence="1 2">
    <name type="scientific">Brassica cretica</name>
    <name type="common">Mustard</name>
    <dbReference type="NCBI Taxonomy" id="69181"/>
    <lineage>
        <taxon>Eukaryota</taxon>
        <taxon>Viridiplantae</taxon>
        <taxon>Streptophyta</taxon>
        <taxon>Embryophyta</taxon>
        <taxon>Tracheophyta</taxon>
        <taxon>Spermatophyta</taxon>
        <taxon>Magnoliopsida</taxon>
        <taxon>eudicotyledons</taxon>
        <taxon>Gunneridae</taxon>
        <taxon>Pentapetalae</taxon>
        <taxon>rosids</taxon>
        <taxon>malvids</taxon>
        <taxon>Brassicales</taxon>
        <taxon>Brassicaceae</taxon>
        <taxon>Brassiceae</taxon>
        <taxon>Brassica</taxon>
    </lineage>
</organism>
<protein>
    <submittedName>
        <fullName evidence="1">Uncharacterized protein</fullName>
    </submittedName>
</protein>
<evidence type="ECO:0000313" key="1">
    <source>
        <dbReference type="EMBL" id="KAF3501580.1"/>
    </source>
</evidence>
<gene>
    <name evidence="1" type="ORF">F2Q69_00043695</name>
</gene>